<feature type="region of interest" description="Disordered" evidence="1">
    <location>
        <begin position="70"/>
        <end position="120"/>
    </location>
</feature>
<comment type="caution">
    <text evidence="2">The sequence shown here is derived from an EMBL/GenBank/DDBJ whole genome shotgun (WGS) entry which is preliminary data.</text>
</comment>
<feature type="region of interest" description="Disordered" evidence="1">
    <location>
        <begin position="132"/>
        <end position="165"/>
    </location>
</feature>
<evidence type="ECO:0000256" key="1">
    <source>
        <dbReference type="SAM" id="MobiDB-lite"/>
    </source>
</evidence>
<feature type="compositionally biased region" description="Polar residues" evidence="1">
    <location>
        <begin position="151"/>
        <end position="165"/>
    </location>
</feature>
<evidence type="ECO:0000313" key="2">
    <source>
        <dbReference type="EMBL" id="KAL2723348.1"/>
    </source>
</evidence>
<accession>A0ABD2ARV3</accession>
<proteinExistence type="predicted"/>
<protein>
    <submittedName>
        <fullName evidence="2">Uncharacterized protein</fullName>
    </submittedName>
</protein>
<dbReference type="EMBL" id="JAYRBN010000114">
    <property type="protein sequence ID" value="KAL2723348.1"/>
    <property type="molecule type" value="Genomic_DNA"/>
</dbReference>
<evidence type="ECO:0000313" key="3">
    <source>
        <dbReference type="Proteomes" id="UP001607303"/>
    </source>
</evidence>
<sequence length="165" mass="17746">MLCIIERSVWIQKKKKGKDDRTLIDKPVNRNIKKRSIFKISCYPRNEALERNRDIMVHIVSVVLVVGGGGGGGSSSSSGSSSNSSSDSSISSISSSNSSSNSSSSNSSSSSSSSSSRMEVVKRSIYSVMVAKANDCSRKRKDERRAANLQIPETTNPRSTLASTF</sequence>
<keyword evidence="3" id="KW-1185">Reference proteome</keyword>
<gene>
    <name evidence="2" type="ORF">V1477_019199</name>
</gene>
<dbReference type="Proteomes" id="UP001607303">
    <property type="component" value="Unassembled WGS sequence"/>
</dbReference>
<feature type="compositionally biased region" description="Low complexity" evidence="1">
    <location>
        <begin position="75"/>
        <end position="116"/>
    </location>
</feature>
<reference evidence="2 3" key="1">
    <citation type="journal article" date="2024" name="Ann. Entomol. Soc. Am.">
        <title>Genomic analyses of the southern and eastern yellowjacket wasps (Hymenoptera: Vespidae) reveal evolutionary signatures of social life.</title>
        <authorList>
            <person name="Catto M.A."/>
            <person name="Caine P.B."/>
            <person name="Orr S.E."/>
            <person name="Hunt B.G."/>
            <person name="Goodisman M.A.D."/>
        </authorList>
    </citation>
    <scope>NUCLEOTIDE SEQUENCE [LARGE SCALE GENOMIC DNA]</scope>
    <source>
        <strain evidence="2">232</strain>
        <tissue evidence="2">Head and thorax</tissue>
    </source>
</reference>
<dbReference type="AlphaFoldDB" id="A0ABD2ARV3"/>
<organism evidence="2 3">
    <name type="scientific">Vespula maculifrons</name>
    <name type="common">Eastern yellow jacket</name>
    <name type="synonym">Wasp</name>
    <dbReference type="NCBI Taxonomy" id="7453"/>
    <lineage>
        <taxon>Eukaryota</taxon>
        <taxon>Metazoa</taxon>
        <taxon>Ecdysozoa</taxon>
        <taxon>Arthropoda</taxon>
        <taxon>Hexapoda</taxon>
        <taxon>Insecta</taxon>
        <taxon>Pterygota</taxon>
        <taxon>Neoptera</taxon>
        <taxon>Endopterygota</taxon>
        <taxon>Hymenoptera</taxon>
        <taxon>Apocrita</taxon>
        <taxon>Aculeata</taxon>
        <taxon>Vespoidea</taxon>
        <taxon>Vespidae</taxon>
        <taxon>Vespinae</taxon>
        <taxon>Vespula</taxon>
    </lineage>
</organism>
<name>A0ABD2ARV3_VESMC</name>